<dbReference type="Proteomes" id="UP000276133">
    <property type="component" value="Unassembled WGS sequence"/>
</dbReference>
<name>A0A3M7RRF1_BRAPC</name>
<gene>
    <name evidence="1" type="ORF">BpHYR1_012295</name>
</gene>
<comment type="caution">
    <text evidence="1">The sequence shown here is derived from an EMBL/GenBank/DDBJ whole genome shotgun (WGS) entry which is preliminary data.</text>
</comment>
<sequence>MKINCLESTKKSVGTLNQFLRADLRNKPVRLNRSACSIKLLYNSKITLIKHINNNFCITIHPTLTPKGPFFF</sequence>
<reference evidence="1 2" key="1">
    <citation type="journal article" date="2018" name="Sci. Rep.">
        <title>Genomic signatures of local adaptation to the degree of environmental predictability in rotifers.</title>
        <authorList>
            <person name="Franch-Gras L."/>
            <person name="Hahn C."/>
            <person name="Garcia-Roger E.M."/>
            <person name="Carmona M.J."/>
            <person name="Serra M."/>
            <person name="Gomez A."/>
        </authorList>
    </citation>
    <scope>NUCLEOTIDE SEQUENCE [LARGE SCALE GENOMIC DNA]</scope>
    <source>
        <strain evidence="1">HYR1</strain>
    </source>
</reference>
<evidence type="ECO:0000313" key="1">
    <source>
        <dbReference type="EMBL" id="RNA25990.1"/>
    </source>
</evidence>
<accession>A0A3M7RRF1</accession>
<dbReference type="EMBL" id="REGN01002817">
    <property type="protein sequence ID" value="RNA25990.1"/>
    <property type="molecule type" value="Genomic_DNA"/>
</dbReference>
<organism evidence="1 2">
    <name type="scientific">Brachionus plicatilis</name>
    <name type="common">Marine rotifer</name>
    <name type="synonym">Brachionus muelleri</name>
    <dbReference type="NCBI Taxonomy" id="10195"/>
    <lineage>
        <taxon>Eukaryota</taxon>
        <taxon>Metazoa</taxon>
        <taxon>Spiralia</taxon>
        <taxon>Gnathifera</taxon>
        <taxon>Rotifera</taxon>
        <taxon>Eurotatoria</taxon>
        <taxon>Monogononta</taxon>
        <taxon>Pseudotrocha</taxon>
        <taxon>Ploima</taxon>
        <taxon>Brachionidae</taxon>
        <taxon>Brachionus</taxon>
    </lineage>
</organism>
<dbReference type="AlphaFoldDB" id="A0A3M7RRF1"/>
<evidence type="ECO:0000313" key="2">
    <source>
        <dbReference type="Proteomes" id="UP000276133"/>
    </source>
</evidence>
<proteinExistence type="predicted"/>
<protein>
    <submittedName>
        <fullName evidence="1">Uncharacterized protein</fullName>
    </submittedName>
</protein>
<keyword evidence="2" id="KW-1185">Reference proteome</keyword>